<evidence type="ECO:0000313" key="4">
    <source>
        <dbReference type="Proteomes" id="UP000466966"/>
    </source>
</evidence>
<evidence type="ECO:0000256" key="1">
    <source>
        <dbReference type="SAM" id="Phobius"/>
    </source>
</evidence>
<dbReference type="InterPro" id="IPR050879">
    <property type="entry name" value="Acyltransferase_3"/>
</dbReference>
<keyword evidence="3" id="KW-0808">Transferase</keyword>
<dbReference type="InterPro" id="IPR002656">
    <property type="entry name" value="Acyl_transf_3_dom"/>
</dbReference>
<sequence length="338" mass="37035">MTAPLPPARFALLDGLRGLAAIAVVLYHVDHGYMPGGHLAVDFFFILSGFVIGLNYHHRLASGELGLVRFTALRVARLYPMLLVGGLLAMWLLNAGPRILALVPETWNRALFPGNPPFWSLLAEFLVNLLFAGVLVRLGWRWIALAAAASAVALAWVVAAEPLTLAKGVAEQGAFWPFIAGGALRALFGFLAGLLLFAAWQCRKSPRKVHWGALAIPAILLAVLLVDPAQRRWWDIGAILVLLPALTWAAIRWEAPFPKVARALGDLSYPLYCIHVPVIFVTDKADGPTLLVALALIPLALLVDRIYDRPLRTWLMRQARQRFARGEFSPSPSRQSSS</sequence>
<name>A0A844YUB4_9SPHN</name>
<reference evidence="3 4" key="1">
    <citation type="submission" date="2019-12" db="EMBL/GenBank/DDBJ databases">
        <title>Genomic-based taxomic classification of the family Erythrobacteraceae.</title>
        <authorList>
            <person name="Xu L."/>
        </authorList>
    </citation>
    <scope>NUCLEOTIDE SEQUENCE [LARGE SCALE GENOMIC DNA]</scope>
    <source>
        <strain evidence="3 4">M0322</strain>
    </source>
</reference>
<feature type="transmembrane region" description="Helical" evidence="1">
    <location>
        <begin position="232"/>
        <end position="251"/>
    </location>
</feature>
<dbReference type="PANTHER" id="PTHR23028">
    <property type="entry name" value="ACETYLTRANSFERASE"/>
    <property type="match status" value="1"/>
</dbReference>
<proteinExistence type="predicted"/>
<evidence type="ECO:0000313" key="3">
    <source>
        <dbReference type="EMBL" id="MXO70094.1"/>
    </source>
</evidence>
<accession>A0A844YUB4</accession>
<evidence type="ECO:0000259" key="2">
    <source>
        <dbReference type="Pfam" id="PF01757"/>
    </source>
</evidence>
<keyword evidence="1" id="KW-1133">Transmembrane helix</keyword>
<feature type="transmembrane region" description="Helical" evidence="1">
    <location>
        <begin position="117"/>
        <end position="136"/>
    </location>
</feature>
<dbReference type="AlphaFoldDB" id="A0A844YUB4"/>
<keyword evidence="4" id="KW-1185">Reference proteome</keyword>
<dbReference type="GO" id="GO:0016747">
    <property type="term" value="F:acyltransferase activity, transferring groups other than amino-acyl groups"/>
    <property type="evidence" value="ECO:0007669"/>
    <property type="project" value="InterPro"/>
</dbReference>
<keyword evidence="1" id="KW-0472">Membrane</keyword>
<dbReference type="Proteomes" id="UP000466966">
    <property type="component" value="Unassembled WGS sequence"/>
</dbReference>
<feature type="transmembrane region" description="Helical" evidence="1">
    <location>
        <begin position="143"/>
        <end position="163"/>
    </location>
</feature>
<dbReference type="OrthoDB" id="9796461at2"/>
<comment type="caution">
    <text evidence="3">The sequence shown here is derived from an EMBL/GenBank/DDBJ whole genome shotgun (WGS) entry which is preliminary data.</text>
</comment>
<organism evidence="3 4">
    <name type="scientific">Alteraurantiacibacter buctensis</name>
    <dbReference type="NCBI Taxonomy" id="1503981"/>
    <lineage>
        <taxon>Bacteria</taxon>
        <taxon>Pseudomonadati</taxon>
        <taxon>Pseudomonadota</taxon>
        <taxon>Alphaproteobacteria</taxon>
        <taxon>Sphingomonadales</taxon>
        <taxon>Erythrobacteraceae</taxon>
        <taxon>Alteraurantiacibacter</taxon>
    </lineage>
</organism>
<dbReference type="EMBL" id="WTYV01000001">
    <property type="protein sequence ID" value="MXO70094.1"/>
    <property type="molecule type" value="Genomic_DNA"/>
</dbReference>
<feature type="transmembrane region" description="Helical" evidence="1">
    <location>
        <begin position="175"/>
        <end position="197"/>
    </location>
</feature>
<feature type="transmembrane region" description="Helical" evidence="1">
    <location>
        <begin position="209"/>
        <end position="226"/>
    </location>
</feature>
<keyword evidence="3" id="KW-0012">Acyltransferase</keyword>
<dbReference type="Pfam" id="PF01757">
    <property type="entry name" value="Acyl_transf_3"/>
    <property type="match status" value="1"/>
</dbReference>
<dbReference type="PANTHER" id="PTHR23028:SF134">
    <property type="entry name" value="PUTATIVE (AFU_ORTHOLOGUE AFUA_4G08520)-RELATED"/>
    <property type="match status" value="1"/>
</dbReference>
<keyword evidence="1" id="KW-0812">Transmembrane</keyword>
<gene>
    <name evidence="3" type="ORF">GRI99_00410</name>
</gene>
<feature type="transmembrane region" description="Helical" evidence="1">
    <location>
        <begin position="35"/>
        <end position="57"/>
    </location>
</feature>
<feature type="transmembrane region" description="Helical" evidence="1">
    <location>
        <begin position="78"/>
        <end position="97"/>
    </location>
</feature>
<feature type="domain" description="Acyltransferase 3" evidence="2">
    <location>
        <begin position="13"/>
        <end position="303"/>
    </location>
</feature>
<protein>
    <submittedName>
        <fullName evidence="3">Acyltransferase family protein</fullName>
    </submittedName>
</protein>
<dbReference type="RefSeq" id="WP_160770051.1">
    <property type="nucleotide sequence ID" value="NZ_WTYV01000001.1"/>
</dbReference>